<comment type="subcellular location">
    <subcellularLocation>
        <location evidence="1 7">Cell membrane</location>
        <topology evidence="1 7">Multi-pass membrane protein</topology>
    </subcellularLocation>
</comment>
<dbReference type="AlphaFoldDB" id="A0A4P8XLB2"/>
<keyword evidence="6 7" id="KW-0472">Membrane</keyword>
<evidence type="ECO:0000256" key="6">
    <source>
        <dbReference type="ARBA" id="ARBA00023136"/>
    </source>
</evidence>
<dbReference type="GO" id="GO:0005886">
    <property type="term" value="C:plasma membrane"/>
    <property type="evidence" value="ECO:0007669"/>
    <property type="project" value="UniProtKB-SubCell"/>
</dbReference>
<comment type="similarity">
    <text evidence="7">Belongs to the binding-protein-dependent transport system permease family.</text>
</comment>
<sequence>MDVLNKSRSDRLFDWFNVLLFCGILFVVIYPLYFIIVASISSPDLVNSGQIRFLPRDVTWIGYERIFNDDEIWRGYSNSIFYTFFGTLFRVSLIITGGYALSRKDLPFSGVLMILILFTMFFNGGLIPTYLLVKELGMVNTIWAMIVPGAVSVYQLIIVRTFFQNTIPGEMLEAAMMDGCGNFKFFIRMVIPLSLPIIAVMVLFNAVALWNSYFQALIYLNDASLHPLQIVLRKILIVSEAQLDMIDSSKDAVEEQKVAGLVKYGMVVVASLPVLVLYPFLQRYFVKGVMIGSVKG</sequence>
<dbReference type="EMBL" id="CP040396">
    <property type="protein sequence ID" value="QCT00959.1"/>
    <property type="molecule type" value="Genomic_DNA"/>
</dbReference>
<keyword evidence="5 7" id="KW-1133">Transmembrane helix</keyword>
<evidence type="ECO:0000256" key="2">
    <source>
        <dbReference type="ARBA" id="ARBA00022448"/>
    </source>
</evidence>
<evidence type="ECO:0000313" key="10">
    <source>
        <dbReference type="Proteomes" id="UP000300879"/>
    </source>
</evidence>
<dbReference type="KEGG" id="palo:E6C60_0233"/>
<name>A0A4P8XLB2_9BACL</name>
<evidence type="ECO:0000256" key="4">
    <source>
        <dbReference type="ARBA" id="ARBA00022692"/>
    </source>
</evidence>
<evidence type="ECO:0000256" key="5">
    <source>
        <dbReference type="ARBA" id="ARBA00022989"/>
    </source>
</evidence>
<dbReference type="InterPro" id="IPR035906">
    <property type="entry name" value="MetI-like_sf"/>
</dbReference>
<dbReference type="OrthoDB" id="9810086at2"/>
<keyword evidence="10" id="KW-1185">Reference proteome</keyword>
<feature type="transmembrane region" description="Helical" evidence="7">
    <location>
        <begin position="108"/>
        <end position="130"/>
    </location>
</feature>
<evidence type="ECO:0000313" key="9">
    <source>
        <dbReference type="EMBL" id="QCT00959.1"/>
    </source>
</evidence>
<reference evidence="9 10" key="1">
    <citation type="submission" date="2019-05" db="EMBL/GenBank/DDBJ databases">
        <authorList>
            <person name="Chen C."/>
        </authorList>
    </citation>
    <scope>NUCLEOTIDE SEQUENCE [LARGE SCALE GENOMIC DNA]</scope>
    <source>
        <strain evidence="9 10">HB172198</strain>
    </source>
</reference>
<keyword evidence="4 7" id="KW-0812">Transmembrane</keyword>
<feature type="transmembrane region" description="Helical" evidence="7">
    <location>
        <begin position="185"/>
        <end position="210"/>
    </location>
</feature>
<dbReference type="Proteomes" id="UP000300879">
    <property type="component" value="Chromosome"/>
</dbReference>
<keyword evidence="2 7" id="KW-0813">Transport</keyword>
<dbReference type="PANTHER" id="PTHR43744">
    <property type="entry name" value="ABC TRANSPORTER PERMEASE PROTEIN MG189-RELATED-RELATED"/>
    <property type="match status" value="1"/>
</dbReference>
<dbReference type="PANTHER" id="PTHR43744:SF9">
    <property type="entry name" value="POLYGALACTURONAN_RHAMNOGALACTURONAN TRANSPORT SYSTEM PERMEASE PROTEIN YTCP"/>
    <property type="match status" value="1"/>
</dbReference>
<feature type="transmembrane region" description="Helical" evidence="7">
    <location>
        <begin position="261"/>
        <end position="281"/>
    </location>
</feature>
<proteinExistence type="inferred from homology"/>
<dbReference type="Gene3D" id="1.10.3720.10">
    <property type="entry name" value="MetI-like"/>
    <property type="match status" value="1"/>
</dbReference>
<dbReference type="SUPFAM" id="SSF161098">
    <property type="entry name" value="MetI-like"/>
    <property type="match status" value="1"/>
</dbReference>
<feature type="transmembrane region" description="Helical" evidence="7">
    <location>
        <begin position="80"/>
        <end position="101"/>
    </location>
</feature>
<evidence type="ECO:0000256" key="1">
    <source>
        <dbReference type="ARBA" id="ARBA00004651"/>
    </source>
</evidence>
<feature type="transmembrane region" description="Helical" evidence="7">
    <location>
        <begin position="12"/>
        <end position="36"/>
    </location>
</feature>
<evidence type="ECO:0000256" key="7">
    <source>
        <dbReference type="RuleBase" id="RU363032"/>
    </source>
</evidence>
<dbReference type="CDD" id="cd06261">
    <property type="entry name" value="TM_PBP2"/>
    <property type="match status" value="1"/>
</dbReference>
<feature type="transmembrane region" description="Helical" evidence="7">
    <location>
        <begin position="142"/>
        <end position="163"/>
    </location>
</feature>
<gene>
    <name evidence="9" type="ORF">E6C60_0233</name>
</gene>
<dbReference type="InterPro" id="IPR000515">
    <property type="entry name" value="MetI-like"/>
</dbReference>
<protein>
    <submittedName>
        <fullName evidence="9">Sugar ABC transporter permease</fullName>
    </submittedName>
</protein>
<accession>A0A4P8XLB2</accession>
<evidence type="ECO:0000259" key="8">
    <source>
        <dbReference type="PROSITE" id="PS50928"/>
    </source>
</evidence>
<dbReference type="GO" id="GO:0055085">
    <property type="term" value="P:transmembrane transport"/>
    <property type="evidence" value="ECO:0007669"/>
    <property type="project" value="InterPro"/>
</dbReference>
<dbReference type="RefSeq" id="WP_138224089.1">
    <property type="nucleotide sequence ID" value="NZ_CP040396.1"/>
</dbReference>
<dbReference type="PROSITE" id="PS50928">
    <property type="entry name" value="ABC_TM1"/>
    <property type="match status" value="1"/>
</dbReference>
<organism evidence="9 10">
    <name type="scientific">Paenibacillus algicola</name>
    <dbReference type="NCBI Taxonomy" id="2565926"/>
    <lineage>
        <taxon>Bacteria</taxon>
        <taxon>Bacillati</taxon>
        <taxon>Bacillota</taxon>
        <taxon>Bacilli</taxon>
        <taxon>Bacillales</taxon>
        <taxon>Paenibacillaceae</taxon>
        <taxon>Paenibacillus</taxon>
    </lineage>
</organism>
<keyword evidence="3" id="KW-1003">Cell membrane</keyword>
<feature type="domain" description="ABC transmembrane type-1" evidence="8">
    <location>
        <begin position="76"/>
        <end position="285"/>
    </location>
</feature>
<dbReference type="Pfam" id="PF00528">
    <property type="entry name" value="BPD_transp_1"/>
    <property type="match status" value="1"/>
</dbReference>
<evidence type="ECO:0000256" key="3">
    <source>
        <dbReference type="ARBA" id="ARBA00022475"/>
    </source>
</evidence>